<reference evidence="1 2" key="1">
    <citation type="journal article" date="2022" name="Nat. Ecol. Evol.">
        <title>A masculinizing supergene underlies an exaggerated male reproductive morph in a spider.</title>
        <authorList>
            <person name="Hendrickx F."/>
            <person name="De Corte Z."/>
            <person name="Sonet G."/>
            <person name="Van Belleghem S.M."/>
            <person name="Kostlbacher S."/>
            <person name="Vangestel C."/>
        </authorList>
    </citation>
    <scope>NUCLEOTIDE SEQUENCE [LARGE SCALE GENOMIC DNA]</scope>
    <source>
        <strain evidence="1">W744_W776</strain>
    </source>
</reference>
<dbReference type="Proteomes" id="UP000827092">
    <property type="component" value="Unassembled WGS sequence"/>
</dbReference>
<keyword evidence="2" id="KW-1185">Reference proteome</keyword>
<dbReference type="AlphaFoldDB" id="A0AAV6VNN1"/>
<dbReference type="InterPro" id="IPR016024">
    <property type="entry name" value="ARM-type_fold"/>
</dbReference>
<name>A0AAV6VNN1_9ARAC</name>
<organism evidence="1 2">
    <name type="scientific">Oedothorax gibbosus</name>
    <dbReference type="NCBI Taxonomy" id="931172"/>
    <lineage>
        <taxon>Eukaryota</taxon>
        <taxon>Metazoa</taxon>
        <taxon>Ecdysozoa</taxon>
        <taxon>Arthropoda</taxon>
        <taxon>Chelicerata</taxon>
        <taxon>Arachnida</taxon>
        <taxon>Araneae</taxon>
        <taxon>Araneomorphae</taxon>
        <taxon>Entelegynae</taxon>
        <taxon>Araneoidea</taxon>
        <taxon>Linyphiidae</taxon>
        <taxon>Erigoninae</taxon>
        <taxon>Oedothorax</taxon>
    </lineage>
</organism>
<dbReference type="EMBL" id="JAFNEN010000044">
    <property type="protein sequence ID" value="KAG8198085.1"/>
    <property type="molecule type" value="Genomic_DNA"/>
</dbReference>
<sequence length="1219" mass="139354">MCCNGTSAHEKKWYFSLPSNEDENICLACIVLSLEDKQLLNVRKKIILQKLHEILHSSPQIIIKIIEHEEEVQSHIILVLLGYCCGSVEHLVKISTECLLLFLIHAKKEKLRLAVAQKLTVGIQQECNFVRSLTHFHLLGRLFQLFPDLIRECLNQNSQFIRYVANGMAHQSEEVRSTIVYIFLQIYSSNFSAGNSVIAEIDFFIAKGILYVLESGITKDVIKNGLALLKVFISKDSKRVTLLFENLNEEANFLAVIRKIILSSDAAFQVCIVQCICFILSEKNEDIYIRKLIEGNVPELLFEVITGTNELLLETIFCCLVLFTHSPHFFEKCHILYSISTILEATVALLNLKNMKLLALAFNLLISLVSNDNYLVATSTQTSLFQKALQLFEKTYKVHSPQVLLSANKLLFYLLKKESLSSFKFPLPLVQLFDILLSCLKNVQKYLSSHLLSSPQFRNSFENNMDDLPLEIKILINGLDIIYFFIQILKHQTKNPMSMEEIFSCPDVQNKSKSTAKINVQSVMQAIIDALDQIFVPCCLLLGYTTIISKISWYHLINVLSATFESLIDRSMLTLFITKLMKAKIFNYAWNLKVMDVSTIDKCLEQPKDVGNQCLKNILLFLMHSQAPSEYLNNLEDGITQLNGCIEECASVLSLKPEIQIQNGGHLCSMQSTFLCLVYNSYLYEGPIVNMKIVIPHLVYYITCNLDKLNLNLVNLKHLVFIVAICLYESMNKIPTGLIEVSEIVWDIIFKVTSPAEIYTHHKVILWWCFKNQQINLFSSYVLQIWLEYSLKATDTFVSCQATKILVNLLTTNTIAQETFVRQLDSNAEIKFSFLKKAFESVISHCEDTILKQRFDNLIQIFVNQIQNWLSKMLIVKNYEDLSKDASLSIGLESLLWCKEYMENSCSQVDIKLVFHVTSFCCNSSLGNISSLLPCLKYLQYAVKVKSDDSKAWHIVTGNTNIVPLLRKCLSFSKQIKIEVLHLLNLLLEHQIHAELKCNTSITIPFSLIVKWMNCQSTKLLSIELLNNLLDAEFKGLFVQICSLEQNKPVSNQVLSRNDIRILTIYLQNALMLGNPVLQKVTLESYKKLLIYTAKTDCYLENHIMLQPWLKILLESQLEDLPGSKDLFENWSNFKKVNITLIGVMDQFANRILDMPNVAQEYKTKLNMGTYKNLLKNETILKMSEVSAAPSCNKNNDTDLITEIENFIADRISNLKENA</sequence>
<dbReference type="PANTHER" id="PTHR12044:SF14">
    <property type="entry name" value="MEIOTIC DOUBLE-STRANDED BREAK FORMATION PROTEIN 1"/>
    <property type="match status" value="1"/>
</dbReference>
<evidence type="ECO:0008006" key="3">
    <source>
        <dbReference type="Google" id="ProtNLM"/>
    </source>
</evidence>
<evidence type="ECO:0000313" key="2">
    <source>
        <dbReference type="Proteomes" id="UP000827092"/>
    </source>
</evidence>
<gene>
    <name evidence="1" type="ORF">JTE90_020915</name>
</gene>
<dbReference type="GO" id="GO:0007127">
    <property type="term" value="P:meiosis I"/>
    <property type="evidence" value="ECO:0007669"/>
    <property type="project" value="TreeGrafter"/>
</dbReference>
<comment type="caution">
    <text evidence="1">The sequence shown here is derived from an EMBL/GenBank/DDBJ whole genome shotgun (WGS) entry which is preliminary data.</text>
</comment>
<evidence type="ECO:0000313" key="1">
    <source>
        <dbReference type="EMBL" id="KAG8198085.1"/>
    </source>
</evidence>
<dbReference type="SUPFAM" id="SSF48371">
    <property type="entry name" value="ARM repeat"/>
    <property type="match status" value="1"/>
</dbReference>
<dbReference type="InterPro" id="IPR052133">
    <property type="entry name" value="Immune_Signaling-Apoptosis_Reg"/>
</dbReference>
<accession>A0AAV6VNN1</accession>
<dbReference type="PANTHER" id="PTHR12044">
    <property type="entry name" value="BCL2 INTERACTING MEDIATOR OF CELL DEATH"/>
    <property type="match status" value="1"/>
</dbReference>
<protein>
    <recommendedName>
        <fullName evidence="3">Meiosis inhibitor protein 1</fullName>
    </recommendedName>
</protein>
<proteinExistence type="predicted"/>